<dbReference type="EMBL" id="JENJ01000040">
    <property type="protein sequence ID" value="KGM95451.1"/>
    <property type="molecule type" value="Genomic_DNA"/>
</dbReference>
<organism evidence="2 3">
    <name type="scientific">Clostridium novyi A str. 4552</name>
    <dbReference type="NCBI Taxonomy" id="1444289"/>
    <lineage>
        <taxon>Bacteria</taxon>
        <taxon>Bacillati</taxon>
        <taxon>Bacillota</taxon>
        <taxon>Clostridia</taxon>
        <taxon>Eubacteriales</taxon>
        <taxon>Clostridiaceae</taxon>
        <taxon>Clostridium</taxon>
    </lineage>
</organism>
<gene>
    <name evidence="2" type="ORF">Z968_09130</name>
</gene>
<name>A0A0A0I551_CLONO</name>
<sequence length="461" mass="53427">MIQDFMENSIKNLFKLLGNELKTKGNFSEFVLELKKQLDILGVEICKAALAAADEAVRNDTNRKKNWIVERKDIKTLLSIFGEIIYERTYYKSKKTGEYKYISDELLGIKPHDKMDISLKAELVEESVNIAYGKSAKKAVESIDLSAQTVMNTIRELDHIPNLTCEDLVQKKECEKIKIKYLYVEADEDHVALQNGKSVMPRLVYVHEGYEDKNTKNKLKNIKYFSGVYANIEDLWLEVVDYIYNKYDVENIEKVFISGDGAAWIKQGISWIPKSVYLLDRFHLNKYVLKATAQNPKYRPKIWECINKCDLKELDKCFKELISITSYDKKVKEIKESRRYIKANWKGIVNYYNEDGAINCSAEGHISHILSDRLSSRPLGWSIQGVHQMSRLRAYTANGGAVYDLFKRKINYSNQENFCISKKSVNSVIKRNYEEKFNNVEIINSGKKTWLRCLLKSLRGA</sequence>
<dbReference type="Pfam" id="PF06782">
    <property type="entry name" value="UPF0236"/>
    <property type="match status" value="1"/>
</dbReference>
<protein>
    <recommendedName>
        <fullName evidence="4">Transposase</fullName>
    </recommendedName>
</protein>
<dbReference type="InterPro" id="IPR009620">
    <property type="entry name" value="UPF0236"/>
</dbReference>
<dbReference type="NCBIfam" id="NF033529">
    <property type="entry name" value="transpos_ISLre2"/>
    <property type="match status" value="1"/>
</dbReference>
<accession>A0A0A0I551</accession>
<comment type="caution">
    <text evidence="2">The sequence shown here is derived from an EMBL/GenBank/DDBJ whole genome shotgun (WGS) entry which is preliminary data.</text>
</comment>
<dbReference type="Proteomes" id="UP000030012">
    <property type="component" value="Unassembled WGS sequence"/>
</dbReference>
<evidence type="ECO:0008006" key="4">
    <source>
        <dbReference type="Google" id="ProtNLM"/>
    </source>
</evidence>
<dbReference type="AlphaFoldDB" id="A0A0A0I551"/>
<evidence type="ECO:0000313" key="3">
    <source>
        <dbReference type="Proteomes" id="UP000030012"/>
    </source>
</evidence>
<evidence type="ECO:0000313" key="2">
    <source>
        <dbReference type="EMBL" id="KGM95451.1"/>
    </source>
</evidence>
<reference evidence="2 3" key="1">
    <citation type="submission" date="2014-01" db="EMBL/GenBank/DDBJ databases">
        <title>Plasmidome dynamics in the species complex Clostridium novyi sensu lato converts strains of independent lineages into distinctly different pathogens.</title>
        <authorList>
            <person name="Skarin H."/>
            <person name="Segerman B."/>
        </authorList>
    </citation>
    <scope>NUCLEOTIDE SEQUENCE [LARGE SCALE GENOMIC DNA]</scope>
    <source>
        <strain evidence="2 3">4552</strain>
    </source>
</reference>
<comment type="similarity">
    <text evidence="1">Belongs to the UPF0236 family.</text>
</comment>
<proteinExistence type="inferred from homology"/>
<evidence type="ECO:0000256" key="1">
    <source>
        <dbReference type="ARBA" id="ARBA00006539"/>
    </source>
</evidence>